<evidence type="ECO:0000313" key="5">
    <source>
        <dbReference type="Proteomes" id="UP000230586"/>
    </source>
</evidence>
<reference evidence="5" key="1">
    <citation type="submission" date="2017-09" db="EMBL/GenBank/DDBJ databases">
        <title>Depth-based differentiation of microbial function through sediment-hosted aquifers and enrichment of novel symbionts in the deep terrestrial subsurface.</title>
        <authorList>
            <person name="Probst A.J."/>
            <person name="Ladd B."/>
            <person name="Jarett J.K."/>
            <person name="Geller-Mcgrath D.E."/>
            <person name="Sieber C.M.K."/>
            <person name="Emerson J.B."/>
            <person name="Anantharaman K."/>
            <person name="Thomas B.C."/>
            <person name="Malmstrom R."/>
            <person name="Stieglmeier M."/>
            <person name="Klingl A."/>
            <person name="Woyke T."/>
            <person name="Ryan C.M."/>
            <person name="Banfield J.F."/>
        </authorList>
    </citation>
    <scope>NUCLEOTIDE SEQUENCE [LARGE SCALE GENOMIC DNA]</scope>
</reference>
<dbReference type="InterPro" id="IPR008978">
    <property type="entry name" value="HSP20-like_chaperone"/>
</dbReference>
<evidence type="ECO:0000256" key="2">
    <source>
        <dbReference type="SAM" id="MobiDB-lite"/>
    </source>
</evidence>
<organism evidence="4 5">
    <name type="scientific">Candidatus Kuenenbacteria bacterium CG08_land_8_20_14_0_20_37_23</name>
    <dbReference type="NCBI Taxonomy" id="1974617"/>
    <lineage>
        <taxon>Bacteria</taxon>
        <taxon>Candidatus Kueneniibacteriota</taxon>
    </lineage>
</organism>
<accession>A0A2M6XSF7</accession>
<proteinExistence type="inferred from homology"/>
<dbReference type="PROSITE" id="PS01031">
    <property type="entry name" value="SHSP"/>
    <property type="match status" value="1"/>
</dbReference>
<evidence type="ECO:0000313" key="4">
    <source>
        <dbReference type="EMBL" id="PIU10574.1"/>
    </source>
</evidence>
<gene>
    <name evidence="4" type="ORF">COT27_02405</name>
</gene>
<dbReference type="InterPro" id="IPR002068">
    <property type="entry name" value="A-crystallin/Hsp20_dom"/>
</dbReference>
<feature type="region of interest" description="Disordered" evidence="2">
    <location>
        <begin position="1"/>
        <end position="22"/>
    </location>
</feature>
<sequence length="229" mass="24608">MTKKEFKKPSFSALGRKASADKAKKDINLDDIPFVGGLLKGLEKFINLAEKVEEAGGEIRKAGEIKGLGSRQDVKGIYGFSIRTGIGGKPSLQTFGNIKTAKKKAGEKPAKGWSASGGEVRVTETREPVVDVFDEKDYLLIIAELPGIDEKSINLEFSASAKGGPASGGKGNRGSASGGKKDILLLKAGSEERKYAKEIFLPAQVDPQSQKISYKNGILEIKIKKIKER</sequence>
<dbReference type="Gene3D" id="2.60.40.790">
    <property type="match status" value="1"/>
</dbReference>
<evidence type="ECO:0000259" key="3">
    <source>
        <dbReference type="PROSITE" id="PS01031"/>
    </source>
</evidence>
<dbReference type="Proteomes" id="UP000230586">
    <property type="component" value="Unassembled WGS sequence"/>
</dbReference>
<dbReference type="AlphaFoldDB" id="A0A2M6XSF7"/>
<comment type="caution">
    <text evidence="4">The sequence shown here is derived from an EMBL/GenBank/DDBJ whole genome shotgun (WGS) entry which is preliminary data.</text>
</comment>
<evidence type="ECO:0000256" key="1">
    <source>
        <dbReference type="PROSITE-ProRule" id="PRU00285"/>
    </source>
</evidence>
<comment type="similarity">
    <text evidence="1">Belongs to the small heat shock protein (HSP20) family.</text>
</comment>
<dbReference type="CDD" id="cd06464">
    <property type="entry name" value="ACD_sHsps-like"/>
    <property type="match status" value="1"/>
</dbReference>
<feature type="region of interest" description="Disordered" evidence="2">
    <location>
        <begin position="160"/>
        <end position="179"/>
    </location>
</feature>
<protein>
    <submittedName>
        <fullName evidence="4">Heat-shock protein Hsp20</fullName>
    </submittedName>
</protein>
<dbReference type="SUPFAM" id="SSF49764">
    <property type="entry name" value="HSP20-like chaperones"/>
    <property type="match status" value="1"/>
</dbReference>
<name>A0A2M6XSF7_9BACT</name>
<dbReference type="EMBL" id="PEXX01000041">
    <property type="protein sequence ID" value="PIU10574.1"/>
    <property type="molecule type" value="Genomic_DNA"/>
</dbReference>
<feature type="domain" description="SHSP" evidence="3">
    <location>
        <begin position="120"/>
        <end position="229"/>
    </location>
</feature>